<dbReference type="PANTHER" id="PTHR14949:SF52">
    <property type="entry name" value="VON WILLEBRAND FACTOR D AND EGF DOMAIN-CONTAINING PROTEIN"/>
    <property type="match status" value="1"/>
</dbReference>
<feature type="domain" description="UMOD/GP2/OIT3-like D8C" evidence="3">
    <location>
        <begin position="58"/>
        <end position="109"/>
    </location>
</feature>
<dbReference type="GO" id="GO:0005576">
    <property type="term" value="C:extracellular region"/>
    <property type="evidence" value="ECO:0007669"/>
    <property type="project" value="TreeGrafter"/>
</dbReference>
<evidence type="ECO:0000313" key="5">
    <source>
        <dbReference type="Proteomes" id="UP000694395"/>
    </source>
</evidence>
<keyword evidence="2" id="KW-1015">Disulfide bond</keyword>
<keyword evidence="1" id="KW-0732">Signal</keyword>
<dbReference type="Proteomes" id="UP000694395">
    <property type="component" value="Chromosome 7"/>
</dbReference>
<reference evidence="4" key="2">
    <citation type="submission" date="2025-08" db="UniProtKB">
        <authorList>
            <consortium name="Ensembl"/>
        </authorList>
    </citation>
    <scope>IDENTIFICATION</scope>
</reference>
<accession>A0A8C7LQ94</accession>
<evidence type="ECO:0000256" key="2">
    <source>
        <dbReference type="ARBA" id="ARBA00023157"/>
    </source>
</evidence>
<dbReference type="Pfam" id="PF23283">
    <property type="entry name" value="D8C_UMOD"/>
    <property type="match status" value="1"/>
</dbReference>
<sequence length="155" mass="17535">GPVGPALLIILLRRQKWHLGGYRMLRNPYRSVDFDSSDLQNTAIQDLICDHSLSPGWYRFSINNKPAEMPTNCVEMNRCGTQAPVWLSLTDSSLPRPGEVRKLSACGTWQFFHGMRNCGEFLLYYLQPTQGCMGYCTKGELELQSHCQHTGPTPI</sequence>
<dbReference type="InterPro" id="IPR050969">
    <property type="entry name" value="Dev_Signal_Modulators"/>
</dbReference>
<dbReference type="Ensembl" id="ENSOMYT00000002768.2">
    <property type="protein sequence ID" value="ENSOMYP00000002473.2"/>
    <property type="gene ID" value="ENSOMYG00000001309.2"/>
</dbReference>
<reference evidence="4" key="3">
    <citation type="submission" date="2025-09" db="UniProtKB">
        <authorList>
            <consortium name="Ensembl"/>
        </authorList>
    </citation>
    <scope>IDENTIFICATION</scope>
</reference>
<keyword evidence="5" id="KW-1185">Reference proteome</keyword>
<organism evidence="4 5">
    <name type="scientific">Oncorhynchus mykiss</name>
    <name type="common">Rainbow trout</name>
    <name type="synonym">Salmo gairdneri</name>
    <dbReference type="NCBI Taxonomy" id="8022"/>
    <lineage>
        <taxon>Eukaryota</taxon>
        <taxon>Metazoa</taxon>
        <taxon>Chordata</taxon>
        <taxon>Craniata</taxon>
        <taxon>Vertebrata</taxon>
        <taxon>Euteleostomi</taxon>
        <taxon>Actinopterygii</taxon>
        <taxon>Neopterygii</taxon>
        <taxon>Teleostei</taxon>
        <taxon>Protacanthopterygii</taxon>
        <taxon>Salmoniformes</taxon>
        <taxon>Salmonidae</taxon>
        <taxon>Salmoninae</taxon>
        <taxon>Oncorhynchus</taxon>
    </lineage>
</organism>
<dbReference type="GO" id="GO:0005102">
    <property type="term" value="F:signaling receptor binding"/>
    <property type="evidence" value="ECO:0007669"/>
    <property type="project" value="TreeGrafter"/>
</dbReference>
<protein>
    <recommendedName>
        <fullName evidence="3">UMOD/GP2/OIT3-like D8C domain-containing protein</fullName>
    </recommendedName>
</protein>
<name>A0A8C7LQ94_ONCMY</name>
<evidence type="ECO:0000256" key="1">
    <source>
        <dbReference type="ARBA" id="ARBA00022729"/>
    </source>
</evidence>
<dbReference type="PANTHER" id="PTHR14949">
    <property type="entry name" value="EGF-LIKE-DOMAIN, MULTIPLE 7, 8"/>
    <property type="match status" value="1"/>
</dbReference>
<dbReference type="GeneTree" id="ENSGT00940000167103"/>
<proteinExistence type="predicted"/>
<reference evidence="4" key="1">
    <citation type="submission" date="2020-07" db="EMBL/GenBank/DDBJ databases">
        <title>A long reads based de novo assembly of the rainbow trout Arlee double haploid line genome.</title>
        <authorList>
            <person name="Gao G."/>
            <person name="Palti Y."/>
        </authorList>
    </citation>
    <scope>NUCLEOTIDE SEQUENCE [LARGE SCALE GENOMIC DNA]</scope>
</reference>
<dbReference type="AlphaFoldDB" id="A0A8C7LQ94"/>
<dbReference type="InterPro" id="IPR057774">
    <property type="entry name" value="D8C_UMOD/GP2/OIT3-like"/>
</dbReference>
<evidence type="ECO:0000313" key="4">
    <source>
        <dbReference type="Ensembl" id="ENSOMYP00000002473.2"/>
    </source>
</evidence>
<evidence type="ECO:0000259" key="3">
    <source>
        <dbReference type="Pfam" id="PF23283"/>
    </source>
</evidence>
<dbReference type="GO" id="GO:0009986">
    <property type="term" value="C:cell surface"/>
    <property type="evidence" value="ECO:0007669"/>
    <property type="project" value="TreeGrafter"/>
</dbReference>